<reference evidence="2 3" key="1">
    <citation type="submission" date="2019-07" db="EMBL/GenBank/DDBJ databases">
        <title>Full genome sequence of Devosia sp. Gsoil 520.</title>
        <authorList>
            <person name="Im W.-T."/>
        </authorList>
    </citation>
    <scope>NUCLEOTIDE SEQUENCE [LARGE SCALE GENOMIC DNA]</scope>
    <source>
        <strain evidence="2 3">Gsoil 520</strain>
    </source>
</reference>
<evidence type="ECO:0000313" key="2">
    <source>
        <dbReference type="EMBL" id="QDZ12141.1"/>
    </source>
</evidence>
<accession>A0A5B8LWD3</accession>
<sequence>MQDFNPDISAAEALVGLPVADVELSLILATLRQTNGNRTHAAAILGISIRTLRNKLKDYSERGFDIP</sequence>
<evidence type="ECO:0000259" key="1">
    <source>
        <dbReference type="Pfam" id="PF02954"/>
    </source>
</evidence>
<dbReference type="OrthoDB" id="5624883at2"/>
<proteinExistence type="predicted"/>
<dbReference type="EMBL" id="CP042304">
    <property type="protein sequence ID" value="QDZ12141.1"/>
    <property type="molecule type" value="Genomic_DNA"/>
</dbReference>
<dbReference type="KEGG" id="dea:FPZ08_16140"/>
<keyword evidence="3" id="KW-1185">Reference proteome</keyword>
<dbReference type="Proteomes" id="UP000315364">
    <property type="component" value="Chromosome"/>
</dbReference>
<organism evidence="2 3">
    <name type="scientific">Devosia ginsengisoli</name>
    <dbReference type="NCBI Taxonomy" id="400770"/>
    <lineage>
        <taxon>Bacteria</taxon>
        <taxon>Pseudomonadati</taxon>
        <taxon>Pseudomonadota</taxon>
        <taxon>Alphaproteobacteria</taxon>
        <taxon>Hyphomicrobiales</taxon>
        <taxon>Devosiaceae</taxon>
        <taxon>Devosia</taxon>
    </lineage>
</organism>
<protein>
    <submittedName>
        <fullName evidence="2">Transcriptional regulator</fullName>
    </submittedName>
</protein>
<evidence type="ECO:0000313" key="3">
    <source>
        <dbReference type="Proteomes" id="UP000315364"/>
    </source>
</evidence>
<dbReference type="AlphaFoldDB" id="A0A5B8LWD3"/>
<dbReference type="GO" id="GO:0043565">
    <property type="term" value="F:sequence-specific DNA binding"/>
    <property type="evidence" value="ECO:0007669"/>
    <property type="project" value="InterPro"/>
</dbReference>
<gene>
    <name evidence="2" type="ORF">FPZ08_16140</name>
</gene>
<dbReference type="InterPro" id="IPR009057">
    <property type="entry name" value="Homeodomain-like_sf"/>
</dbReference>
<dbReference type="Pfam" id="PF02954">
    <property type="entry name" value="HTH_8"/>
    <property type="match status" value="1"/>
</dbReference>
<dbReference type="Gene3D" id="1.10.10.60">
    <property type="entry name" value="Homeodomain-like"/>
    <property type="match status" value="1"/>
</dbReference>
<feature type="domain" description="DNA binding HTH" evidence="1">
    <location>
        <begin position="19"/>
        <end position="59"/>
    </location>
</feature>
<dbReference type="InterPro" id="IPR002197">
    <property type="entry name" value="HTH_Fis"/>
</dbReference>
<dbReference type="PRINTS" id="PR01590">
    <property type="entry name" value="HTHFIS"/>
</dbReference>
<name>A0A5B8LWD3_9HYPH</name>
<dbReference type="SUPFAM" id="SSF46689">
    <property type="entry name" value="Homeodomain-like"/>
    <property type="match status" value="1"/>
</dbReference>